<proteinExistence type="predicted"/>
<organism evidence="2 3">
    <name type="scientific">Rossellomorea vietnamensis</name>
    <dbReference type="NCBI Taxonomy" id="218284"/>
    <lineage>
        <taxon>Bacteria</taxon>
        <taxon>Bacillati</taxon>
        <taxon>Bacillota</taxon>
        <taxon>Bacilli</taxon>
        <taxon>Bacillales</taxon>
        <taxon>Bacillaceae</taxon>
        <taxon>Rossellomorea</taxon>
    </lineage>
</organism>
<dbReference type="AlphaFoldDB" id="A0A5D4MJ51"/>
<feature type="transmembrane region" description="Helical" evidence="1">
    <location>
        <begin position="132"/>
        <end position="151"/>
    </location>
</feature>
<sequence>MDTLTHVVIGGGIATLSMLDPVIAEAGLSPLIYASCILGSNAPDLDYFYKMKGKSAYYRNHRGFSHSIPMVIIWTLLISLLFVPFVSPAFLLHLAFWTYLSVQFHVISDILNIHGTQALRPFSSRWISLDAVPLFDFFIIVVHAAGFGAVLLGEPPGETFRNVYGILAVYITVRLAVSFSVKAHLRAHFKNAERIKIVPSMNLWSFRVIIETKKDFILGKYSVGSLIIDTILSKSFEMENSVQLSLQNEEITNFLFSTPFVLPKIVNRKNRIEVWWIDLRFRKKGFFPFMAVLVMDKSLSNGKAYAGWFHSPFQFKKKVSELNSEL</sequence>
<protein>
    <submittedName>
        <fullName evidence="2">Metal-dependent hydrolase</fullName>
    </submittedName>
</protein>
<feature type="transmembrane region" description="Helical" evidence="1">
    <location>
        <begin position="63"/>
        <end position="83"/>
    </location>
</feature>
<gene>
    <name evidence="2" type="ORF">FZC84_03140</name>
</gene>
<reference evidence="2 3" key="1">
    <citation type="submission" date="2019-08" db="EMBL/GenBank/DDBJ databases">
        <title>Bacillus genomes from the desert of Cuatro Cienegas, Coahuila.</title>
        <authorList>
            <person name="Olmedo-Alvarez G."/>
        </authorList>
    </citation>
    <scope>NUCLEOTIDE SEQUENCE [LARGE SCALE GENOMIC DNA]</scope>
    <source>
        <strain evidence="2 3">CH128b_4D</strain>
    </source>
</reference>
<dbReference type="EMBL" id="VTEG01000001">
    <property type="protein sequence ID" value="TYS01652.1"/>
    <property type="molecule type" value="Genomic_DNA"/>
</dbReference>
<dbReference type="PANTHER" id="PTHR40031">
    <property type="entry name" value="HYPOTHETICAL MEMBRANE SPANNING PROTEIN"/>
    <property type="match status" value="1"/>
</dbReference>
<keyword evidence="2" id="KW-0378">Hydrolase</keyword>
<keyword evidence="1" id="KW-1133">Transmembrane helix</keyword>
<accession>A0A5D4MJ51</accession>
<comment type="caution">
    <text evidence="2">The sequence shown here is derived from an EMBL/GenBank/DDBJ whole genome shotgun (WGS) entry which is preliminary data.</text>
</comment>
<dbReference type="Pfam" id="PF04307">
    <property type="entry name" value="YdjM"/>
    <property type="match status" value="1"/>
</dbReference>
<dbReference type="Proteomes" id="UP000325182">
    <property type="component" value="Unassembled WGS sequence"/>
</dbReference>
<evidence type="ECO:0000313" key="2">
    <source>
        <dbReference type="EMBL" id="TYS01652.1"/>
    </source>
</evidence>
<feature type="transmembrane region" description="Helical" evidence="1">
    <location>
        <begin position="89"/>
        <end position="111"/>
    </location>
</feature>
<dbReference type="InterPro" id="IPR053170">
    <property type="entry name" value="Transcription_regulator"/>
</dbReference>
<dbReference type="PANTHER" id="PTHR40031:SF1">
    <property type="entry name" value="MEMBRANE-BOUND METAL-DEPENDENT HYDROLASE"/>
    <property type="match status" value="1"/>
</dbReference>
<dbReference type="RefSeq" id="WP_148952916.1">
    <property type="nucleotide sequence ID" value="NZ_VTEG01000001.1"/>
</dbReference>
<dbReference type="GO" id="GO:0016787">
    <property type="term" value="F:hydrolase activity"/>
    <property type="evidence" value="ECO:0007669"/>
    <property type="project" value="UniProtKB-KW"/>
</dbReference>
<feature type="transmembrane region" description="Helical" evidence="1">
    <location>
        <begin position="22"/>
        <end position="42"/>
    </location>
</feature>
<keyword evidence="1" id="KW-0472">Membrane</keyword>
<evidence type="ECO:0000313" key="3">
    <source>
        <dbReference type="Proteomes" id="UP000325182"/>
    </source>
</evidence>
<evidence type="ECO:0000256" key="1">
    <source>
        <dbReference type="SAM" id="Phobius"/>
    </source>
</evidence>
<keyword evidence="1" id="KW-0812">Transmembrane</keyword>
<name>A0A5D4MJ51_9BACI</name>
<feature type="transmembrane region" description="Helical" evidence="1">
    <location>
        <begin position="163"/>
        <end position="181"/>
    </location>
</feature>
<dbReference type="InterPro" id="IPR007404">
    <property type="entry name" value="YdjM-like"/>
</dbReference>